<reference evidence="4 5" key="1">
    <citation type="submission" date="2020-08" db="EMBL/GenBank/DDBJ databases">
        <title>Genomic Encyclopedia of Type Strains, Phase IV (KMG-IV): sequencing the most valuable type-strain genomes for metagenomic binning, comparative biology and taxonomic classification.</title>
        <authorList>
            <person name="Goeker M."/>
        </authorList>
    </citation>
    <scope>NUCLEOTIDE SEQUENCE [LARGE SCALE GENOMIC DNA]</scope>
    <source>
        <strain evidence="4 5">DSM 103377</strain>
    </source>
</reference>
<dbReference type="InterPro" id="IPR007428">
    <property type="entry name" value="MlaA"/>
</dbReference>
<evidence type="ECO:0000256" key="2">
    <source>
        <dbReference type="ARBA" id="ARBA00022729"/>
    </source>
</evidence>
<proteinExistence type="inferred from homology"/>
<evidence type="ECO:0000313" key="5">
    <source>
        <dbReference type="Proteomes" id="UP000553766"/>
    </source>
</evidence>
<keyword evidence="4" id="KW-0449">Lipoprotein</keyword>
<dbReference type="PRINTS" id="PR01805">
    <property type="entry name" value="VACJLIPOPROT"/>
</dbReference>
<dbReference type="GO" id="GO:0016020">
    <property type="term" value="C:membrane"/>
    <property type="evidence" value="ECO:0007669"/>
    <property type="project" value="InterPro"/>
</dbReference>
<protein>
    <submittedName>
        <fullName evidence="4">Phospholipid-binding lipoprotein MlaA</fullName>
    </submittedName>
</protein>
<feature type="chain" id="PRO_5032549136" evidence="3">
    <location>
        <begin position="32"/>
        <end position="249"/>
    </location>
</feature>
<dbReference type="PANTHER" id="PTHR30035:SF3">
    <property type="entry name" value="INTERMEMBRANE PHOSPHOLIPID TRANSPORT SYSTEM LIPOPROTEIN MLAA"/>
    <property type="match status" value="1"/>
</dbReference>
<dbReference type="AlphaFoldDB" id="A0A840X5D8"/>
<evidence type="ECO:0000256" key="1">
    <source>
        <dbReference type="ARBA" id="ARBA00010634"/>
    </source>
</evidence>
<dbReference type="EMBL" id="JACIJS010000011">
    <property type="protein sequence ID" value="MBB5517006.1"/>
    <property type="molecule type" value="Genomic_DNA"/>
</dbReference>
<dbReference type="Pfam" id="PF04333">
    <property type="entry name" value="MlaA"/>
    <property type="match status" value="1"/>
</dbReference>
<evidence type="ECO:0000256" key="3">
    <source>
        <dbReference type="SAM" id="SignalP"/>
    </source>
</evidence>
<feature type="signal peptide" evidence="3">
    <location>
        <begin position="1"/>
        <end position="31"/>
    </location>
</feature>
<dbReference type="PANTHER" id="PTHR30035">
    <property type="entry name" value="LIPOPROTEIN VACJ-RELATED"/>
    <property type="match status" value="1"/>
</dbReference>
<organism evidence="4 5">
    <name type="scientific">Rubricella aquisinus</name>
    <dbReference type="NCBI Taxonomy" id="2028108"/>
    <lineage>
        <taxon>Bacteria</taxon>
        <taxon>Pseudomonadati</taxon>
        <taxon>Pseudomonadota</taxon>
        <taxon>Alphaproteobacteria</taxon>
        <taxon>Rhodobacterales</taxon>
        <taxon>Paracoccaceae</taxon>
        <taxon>Rubricella</taxon>
    </lineage>
</organism>
<comment type="caution">
    <text evidence="4">The sequence shown here is derived from an EMBL/GenBank/DDBJ whole genome shotgun (WGS) entry which is preliminary data.</text>
</comment>
<dbReference type="Proteomes" id="UP000553766">
    <property type="component" value="Unassembled WGS sequence"/>
</dbReference>
<name>A0A840X5D8_9RHOB</name>
<evidence type="ECO:0000313" key="4">
    <source>
        <dbReference type="EMBL" id="MBB5517006.1"/>
    </source>
</evidence>
<comment type="similarity">
    <text evidence="1">Belongs to the MlaA family.</text>
</comment>
<gene>
    <name evidence="4" type="ORF">FHS89_003050</name>
</gene>
<keyword evidence="5" id="KW-1185">Reference proteome</keyword>
<accession>A0A840X5D8</accession>
<dbReference type="GO" id="GO:0120010">
    <property type="term" value="P:intermembrane phospholipid transfer"/>
    <property type="evidence" value="ECO:0007669"/>
    <property type="project" value="TreeGrafter"/>
</dbReference>
<dbReference type="RefSeq" id="WP_184012965.1">
    <property type="nucleotide sequence ID" value="NZ_JACIJS010000011.1"/>
</dbReference>
<keyword evidence="2 3" id="KW-0732">Signal</keyword>
<sequence length="249" mass="26566">MPQTFSPSLRRLALIAAFIPMIAACSTPAQSDDTALINDPLEPANRAFHGFNKGLDTVALRPASRAYAATPDIFQAGVGNIAETFSLPGDTVNTLLQGRIEESAANFTRFAMNVIFGFGGILDPATEMGIARTDGDFGETLRSWGMGEGVYVELPVLGPGSARSVGGRVVDIFLDPLSIYDVPAAQTRTAVTVGDVIDTRLELTPGIDQLLYDSDDSYEAVRSATIQVERRAGRTGPATEDDFVDIYAE</sequence>